<dbReference type="EMBL" id="SXDP01000006">
    <property type="protein sequence ID" value="NEZ47255.1"/>
    <property type="molecule type" value="Genomic_DNA"/>
</dbReference>
<keyword evidence="2" id="KW-1185">Reference proteome</keyword>
<organism evidence="1 2">
    <name type="scientific">Clostridium niameyense</name>
    <dbReference type="NCBI Taxonomy" id="1622073"/>
    <lineage>
        <taxon>Bacteria</taxon>
        <taxon>Bacillati</taxon>
        <taxon>Bacillota</taxon>
        <taxon>Clostridia</taxon>
        <taxon>Eubacteriales</taxon>
        <taxon>Clostridiaceae</taxon>
        <taxon>Clostridium</taxon>
    </lineage>
</organism>
<dbReference type="OrthoDB" id="5344211at2"/>
<name>A0A6M0RAG3_9CLOT</name>
<comment type="caution">
    <text evidence="1">The sequence shown here is derived from an EMBL/GenBank/DDBJ whole genome shotgun (WGS) entry which is preliminary data.</text>
</comment>
<gene>
    <name evidence="1" type="ORF">FDF74_08565</name>
</gene>
<dbReference type="RefSeq" id="WP_050607288.1">
    <property type="nucleotide sequence ID" value="NZ_CABKUB010000006.1"/>
</dbReference>
<accession>A0A6M0RAG3</accession>
<evidence type="ECO:0000313" key="2">
    <source>
        <dbReference type="Proteomes" id="UP000473885"/>
    </source>
</evidence>
<proteinExistence type="predicted"/>
<protein>
    <submittedName>
        <fullName evidence="1">Uncharacterized protein</fullName>
    </submittedName>
</protein>
<dbReference type="AlphaFoldDB" id="A0A6M0RAG3"/>
<dbReference type="Proteomes" id="UP000473885">
    <property type="component" value="Unassembled WGS sequence"/>
</dbReference>
<sequence>MKNLVLYNNSIDERAAKYLADFLQCPCMFNFTDSKYDDAENLYGIGGGNFPYKAIVLKGSDRYATAQAVLNYINK</sequence>
<evidence type="ECO:0000313" key="1">
    <source>
        <dbReference type="EMBL" id="NEZ47255.1"/>
    </source>
</evidence>
<reference evidence="1 2" key="1">
    <citation type="submission" date="2019-04" db="EMBL/GenBank/DDBJ databases">
        <title>Genome sequencing of Clostridium botulinum Groups I-IV and Clostridium butyricum.</title>
        <authorList>
            <person name="Brunt J."/>
            <person name="Van Vliet A.H.M."/>
            <person name="Stringer S.C."/>
            <person name="Carter A.T."/>
            <person name="Peck M.W."/>
        </authorList>
    </citation>
    <scope>NUCLEOTIDE SEQUENCE [LARGE SCALE GENOMIC DNA]</scope>
    <source>
        <strain evidence="1 2">IFR 18/094</strain>
    </source>
</reference>
<dbReference type="Gene3D" id="3.40.50.12090">
    <property type="match status" value="1"/>
</dbReference>